<dbReference type="CDD" id="cd03444">
    <property type="entry name" value="Thioesterase_II_repeat1"/>
    <property type="match status" value="1"/>
</dbReference>
<dbReference type="InterPro" id="IPR049450">
    <property type="entry name" value="ACOT8-like_C"/>
</dbReference>
<dbReference type="GeneID" id="30037536"/>
<comment type="similarity">
    <text evidence="1">Belongs to the C/M/P thioester hydrolase family.</text>
</comment>
<dbReference type="PANTHER" id="PTHR11066:SF34">
    <property type="entry name" value="ACYL-COENZYME A THIOESTERASE 8"/>
    <property type="match status" value="1"/>
</dbReference>
<dbReference type="GO" id="GO:0047617">
    <property type="term" value="F:fatty acyl-CoA hydrolase activity"/>
    <property type="evidence" value="ECO:0007669"/>
    <property type="project" value="InterPro"/>
</dbReference>
<dbReference type="RefSeq" id="XP_018736817.1">
    <property type="nucleotide sequence ID" value="XM_018882441.1"/>
</dbReference>
<evidence type="ECO:0000313" key="4">
    <source>
        <dbReference type="Proteomes" id="UP000189580"/>
    </source>
</evidence>
<dbReference type="AlphaFoldDB" id="A0A161HFK9"/>
<dbReference type="Pfam" id="PF20789">
    <property type="entry name" value="4HBT_3C"/>
    <property type="match status" value="1"/>
</dbReference>
<feature type="domain" description="Acyl-CoA thioesterase-like C-terminal" evidence="2">
    <location>
        <begin position="83"/>
        <end position="199"/>
    </location>
</feature>
<dbReference type="InterPro" id="IPR003703">
    <property type="entry name" value="Acyl_CoA_thio"/>
</dbReference>
<sequence>MANFNFESKKLCFIAIGSYKAREKSVLDFQRDLEPELRRTKEEILATPIAPDVDTEAYIVWAKNEGMEPEKHPIDLRKLDTKPYNKNKPLADRRIMHYFRSHDKLTTNPNMHVAALLYTSDRNSLFTILNIQDEPYYIRGIASIDHSFVLHDMDPKVDEEWLTMETYTDRAVDGRGLYKGRMYDADHKLVCSFMQDGVVRVGRPSKL</sequence>
<dbReference type="KEGG" id="slb:AWJ20_5309"/>
<dbReference type="GO" id="GO:0005782">
    <property type="term" value="C:peroxisomal matrix"/>
    <property type="evidence" value="ECO:0007669"/>
    <property type="project" value="UniProtKB-SubCell"/>
</dbReference>
<dbReference type="PANTHER" id="PTHR11066">
    <property type="entry name" value="ACYL-COA THIOESTERASE"/>
    <property type="match status" value="1"/>
</dbReference>
<evidence type="ECO:0000256" key="1">
    <source>
        <dbReference type="ARBA" id="ARBA00006538"/>
    </source>
</evidence>
<dbReference type="GO" id="GO:0009062">
    <property type="term" value="P:fatty acid catabolic process"/>
    <property type="evidence" value="ECO:0007669"/>
    <property type="project" value="TreeGrafter"/>
</dbReference>
<reference evidence="3 4" key="1">
    <citation type="submission" date="2016-02" db="EMBL/GenBank/DDBJ databases">
        <title>Complete genome sequence and transcriptome regulation of the pentose utilising yeast Sugiyamaella lignohabitans.</title>
        <authorList>
            <person name="Bellasio M."/>
            <person name="Peymann A."/>
            <person name="Valli M."/>
            <person name="Sipitzky M."/>
            <person name="Graf A."/>
            <person name="Sauer M."/>
            <person name="Marx H."/>
            <person name="Mattanovich D."/>
        </authorList>
    </citation>
    <scope>NUCLEOTIDE SEQUENCE [LARGE SCALE GENOMIC DNA]</scope>
    <source>
        <strain evidence="3 4">CBS 10342</strain>
    </source>
</reference>
<dbReference type="OrthoDB" id="68328at2759"/>
<dbReference type="EMBL" id="CP014502">
    <property type="protein sequence ID" value="ANB14340.1"/>
    <property type="molecule type" value="Genomic_DNA"/>
</dbReference>
<dbReference type="InterPro" id="IPR042171">
    <property type="entry name" value="Acyl-CoA_hotdog"/>
</dbReference>
<evidence type="ECO:0000259" key="2">
    <source>
        <dbReference type="Pfam" id="PF20789"/>
    </source>
</evidence>
<accession>A0A161HFK9</accession>
<dbReference type="Gene3D" id="2.40.160.210">
    <property type="entry name" value="Acyl-CoA thioesterase, double hotdog domain"/>
    <property type="match status" value="1"/>
</dbReference>
<dbReference type="GO" id="GO:0006637">
    <property type="term" value="P:acyl-CoA metabolic process"/>
    <property type="evidence" value="ECO:0007669"/>
    <property type="project" value="InterPro"/>
</dbReference>
<proteinExistence type="inferred from homology"/>
<dbReference type="Proteomes" id="UP000189580">
    <property type="component" value="Chromosome d"/>
</dbReference>
<gene>
    <name evidence="3" type="ORF">AWJ20_5309</name>
</gene>
<evidence type="ECO:0000313" key="3">
    <source>
        <dbReference type="EMBL" id="ANB14340.1"/>
    </source>
</evidence>
<protein>
    <recommendedName>
        <fullName evidence="2">Acyl-CoA thioesterase-like C-terminal domain-containing protein</fullName>
    </recommendedName>
</protein>
<name>A0A161HFK9_9ASCO</name>
<keyword evidence="4" id="KW-1185">Reference proteome</keyword>
<organism evidence="3 4">
    <name type="scientific">Sugiyamaella lignohabitans</name>
    <dbReference type="NCBI Taxonomy" id="796027"/>
    <lineage>
        <taxon>Eukaryota</taxon>
        <taxon>Fungi</taxon>
        <taxon>Dikarya</taxon>
        <taxon>Ascomycota</taxon>
        <taxon>Saccharomycotina</taxon>
        <taxon>Dipodascomycetes</taxon>
        <taxon>Dipodascales</taxon>
        <taxon>Trichomonascaceae</taxon>
        <taxon>Sugiyamaella</taxon>
    </lineage>
</organism>
<dbReference type="SUPFAM" id="SSF54637">
    <property type="entry name" value="Thioesterase/thiol ester dehydrase-isomerase"/>
    <property type="match status" value="1"/>
</dbReference>
<dbReference type="InterPro" id="IPR029069">
    <property type="entry name" value="HotDog_dom_sf"/>
</dbReference>